<evidence type="ECO:0000313" key="3">
    <source>
        <dbReference type="Proteomes" id="UP000030634"/>
    </source>
</evidence>
<dbReference type="KEGG" id="dsw:QR90_05055"/>
<dbReference type="Proteomes" id="UP000030634">
    <property type="component" value="Chromosome"/>
</dbReference>
<dbReference type="InterPro" id="IPR024402">
    <property type="entry name" value="DUF2726"/>
</dbReference>
<name>A0A0A7KER4_9DEIO</name>
<sequence length="268" mass="29078">MTSPVPVLSHAKAVTPLRQPGRVMEAAGRYQMLELYQRRLLAALAAHQGEVPNDVVAAAVKMPPGVTWGRMVRLCELGMARQSRVGWALEEAVADLARQDLKTSVHVALILPQPDLLRLPCDSLTERRVYTVCLALFAGCPVLPNVPLTRVIDAEAASPFLDASDQRFLTSRGAALDVVVLGAGLMPVLAIEADGPQHDMEPQLGRDARKNRICRVAGLPLARVRVRQQMSEDVLAHHLGRALASAARDARMGQRGHEELALALSRLV</sequence>
<dbReference type="HOGENOM" id="CLU_1037166_0_0_0"/>
<gene>
    <name evidence="2" type="ORF">QR90_05055</name>
</gene>
<evidence type="ECO:0000259" key="1">
    <source>
        <dbReference type="Pfam" id="PF10881"/>
    </source>
</evidence>
<evidence type="ECO:0000313" key="2">
    <source>
        <dbReference type="EMBL" id="AIZ44595.1"/>
    </source>
</evidence>
<dbReference type="AlphaFoldDB" id="A0A0A7KER4"/>
<feature type="domain" description="DUF2726" evidence="1">
    <location>
        <begin position="141"/>
        <end position="239"/>
    </location>
</feature>
<dbReference type="STRING" id="1182571.QR90_05055"/>
<organism evidence="2 3">
    <name type="scientific">Deinococcus radiopugnans</name>
    <dbReference type="NCBI Taxonomy" id="57497"/>
    <lineage>
        <taxon>Bacteria</taxon>
        <taxon>Thermotogati</taxon>
        <taxon>Deinococcota</taxon>
        <taxon>Deinococci</taxon>
        <taxon>Deinococcales</taxon>
        <taxon>Deinococcaceae</taxon>
        <taxon>Deinococcus</taxon>
    </lineage>
</organism>
<accession>A0A0A7KER4</accession>
<reference evidence="3" key="1">
    <citation type="submission" date="2014-11" db="EMBL/GenBank/DDBJ databases">
        <title>Hymenobacter sp. DG25B genome submission.</title>
        <authorList>
            <person name="Jung H.-Y."/>
            <person name="Kim M.K."/>
            <person name="Srinivasan S."/>
            <person name="Lim S."/>
        </authorList>
    </citation>
    <scope>NUCLEOTIDE SEQUENCE [LARGE SCALE GENOMIC DNA]</scope>
    <source>
        <strain evidence="3">DY59</strain>
    </source>
</reference>
<dbReference type="EMBL" id="CP010028">
    <property type="protein sequence ID" value="AIZ44595.1"/>
    <property type="molecule type" value="Genomic_DNA"/>
</dbReference>
<dbReference type="Pfam" id="PF10881">
    <property type="entry name" value="DUF2726"/>
    <property type="match status" value="1"/>
</dbReference>
<proteinExistence type="predicted"/>
<dbReference type="RefSeq" id="WP_039682717.1">
    <property type="nucleotide sequence ID" value="NZ_CP010028.1"/>
</dbReference>
<protein>
    <recommendedName>
        <fullName evidence="1">DUF2726 domain-containing protein</fullName>
    </recommendedName>
</protein>